<comment type="caution">
    <text evidence="1">The sequence shown here is derived from an EMBL/GenBank/DDBJ whole genome shotgun (WGS) entry which is preliminary data.</text>
</comment>
<dbReference type="EMBL" id="RHFN01000072">
    <property type="protein sequence ID" value="ROU08779.1"/>
    <property type="molecule type" value="Genomic_DNA"/>
</dbReference>
<sequence>YNNAGNYKEYIFVICWYFLSGEFMEYFSFKKKLSVSFIAMLLAASSVQAKQILEPQVGPWVQFTGKGYQFCDALLKELKRFDYSQLTLRANQQACAIDLVIPHFKQLKEPPWQTLNPKQYRPLLRRIFTEGFYPQIERDFYQPDALRTRAPLTREQEEQIERKIDKFIANGRYLRIWRMPFPAWLEESARNQNIPVTPLIFIQTARLTDKVDADFIASRCKGIPLSPSKTASGPLYLVNESLDGPDPRMMVYGRNQSTDLSRMLKKMIWFKNKIYLYRDIPHFTSDWGVSFISSGKREWFNGNYCEIR</sequence>
<reference evidence="1 2" key="1">
    <citation type="submission" date="2018-10" db="EMBL/GenBank/DDBJ databases">
        <title>Horizontal transference of carbapenem resistance between Klebsiella pneumoniae and Kluyvera ascorbata during abdominal infection: a case report.</title>
        <authorList>
            <person name="Raro O.H.F."/>
            <person name="Lima-Morales D."/>
            <person name="Barth A.L."/>
            <person name="Paim T.G.S."/>
            <person name="Mott M.P."/>
            <person name="Riche C.V.W."/>
            <person name="Teixeira U.F."/>
            <person name="Waechter F."/>
            <person name="Dias C.A.G."/>
        </authorList>
    </citation>
    <scope>NUCLEOTIDE SEQUENCE [LARGE SCALE GENOMIC DNA]</scope>
    <source>
        <strain evidence="1 2">OT2</strain>
    </source>
</reference>
<dbReference type="AlphaFoldDB" id="A0A3N2RMZ0"/>
<gene>
    <name evidence="1" type="ORF">EB837_26020</name>
</gene>
<evidence type="ECO:0000313" key="1">
    <source>
        <dbReference type="EMBL" id="ROU08779.1"/>
    </source>
</evidence>
<protein>
    <submittedName>
        <fullName evidence="1">Uncharacterized protein</fullName>
    </submittedName>
</protein>
<feature type="non-terminal residue" evidence="1">
    <location>
        <position position="1"/>
    </location>
</feature>
<evidence type="ECO:0000313" key="2">
    <source>
        <dbReference type="Proteomes" id="UP000268051"/>
    </source>
</evidence>
<dbReference type="RefSeq" id="WP_221181526.1">
    <property type="nucleotide sequence ID" value="NZ_RHFN01000072.1"/>
</dbReference>
<proteinExistence type="predicted"/>
<organism evidence="1 2">
    <name type="scientific">Kluyvera ascorbata</name>
    <dbReference type="NCBI Taxonomy" id="51288"/>
    <lineage>
        <taxon>Bacteria</taxon>
        <taxon>Pseudomonadati</taxon>
        <taxon>Pseudomonadota</taxon>
        <taxon>Gammaproteobacteria</taxon>
        <taxon>Enterobacterales</taxon>
        <taxon>Enterobacteriaceae</taxon>
        <taxon>Kluyvera</taxon>
    </lineage>
</organism>
<dbReference type="Proteomes" id="UP000268051">
    <property type="component" value="Unassembled WGS sequence"/>
</dbReference>
<accession>A0A3N2RMZ0</accession>
<name>A0A3N2RMZ0_9ENTR</name>